<feature type="domain" description="Homing endonuclease LAGLIDADG" evidence="1">
    <location>
        <begin position="13"/>
        <end position="94"/>
    </location>
</feature>
<dbReference type="Gene3D" id="3.10.28.10">
    <property type="entry name" value="Homing endonucleases"/>
    <property type="match status" value="2"/>
</dbReference>
<evidence type="ECO:0000259" key="1">
    <source>
        <dbReference type="Pfam" id="PF00961"/>
    </source>
</evidence>
<dbReference type="EMBL" id="CAJVRL010000130">
    <property type="protein sequence ID" value="CAG8962400.1"/>
    <property type="molecule type" value="Genomic_DNA"/>
</dbReference>
<organism evidence="2 3">
    <name type="scientific">Hymenoscyphus fraxineus</name>
    <dbReference type="NCBI Taxonomy" id="746836"/>
    <lineage>
        <taxon>Eukaryota</taxon>
        <taxon>Fungi</taxon>
        <taxon>Dikarya</taxon>
        <taxon>Ascomycota</taxon>
        <taxon>Pezizomycotina</taxon>
        <taxon>Leotiomycetes</taxon>
        <taxon>Helotiales</taxon>
        <taxon>Helotiaceae</taxon>
        <taxon>Hymenoscyphus</taxon>
    </lineage>
</organism>
<reference evidence="2" key="1">
    <citation type="submission" date="2021-07" db="EMBL/GenBank/DDBJ databases">
        <authorList>
            <person name="Durling M."/>
        </authorList>
    </citation>
    <scope>NUCLEOTIDE SEQUENCE</scope>
</reference>
<name>A0A9N9LDW8_9HELO</name>
<protein>
    <recommendedName>
        <fullName evidence="1">Homing endonuclease LAGLIDADG domain-containing protein</fullName>
    </recommendedName>
</protein>
<comment type="caution">
    <text evidence="2">The sequence shown here is derived from an EMBL/GenBank/DDBJ whole genome shotgun (WGS) entry which is preliminary data.</text>
</comment>
<dbReference type="OrthoDB" id="5412286at2759"/>
<feature type="domain" description="Homing endonuclease LAGLIDADG" evidence="1">
    <location>
        <begin position="152"/>
        <end position="246"/>
    </location>
</feature>
<dbReference type="InterPro" id="IPR004860">
    <property type="entry name" value="LAGLIDADG_dom"/>
</dbReference>
<dbReference type="PANTHER" id="PTHR36181">
    <property type="entry name" value="INTRON-ENCODED ENDONUCLEASE AI3-RELATED"/>
    <property type="match status" value="1"/>
</dbReference>
<dbReference type="Pfam" id="PF00961">
    <property type="entry name" value="LAGLIDADG_1"/>
    <property type="match status" value="2"/>
</dbReference>
<keyword evidence="3" id="KW-1185">Reference proteome</keyword>
<dbReference type="InterPro" id="IPR051289">
    <property type="entry name" value="LAGLIDADG_Endonuclease"/>
</dbReference>
<dbReference type="Proteomes" id="UP000696280">
    <property type="component" value="Unassembled WGS sequence"/>
</dbReference>
<dbReference type="PANTHER" id="PTHR36181:SF4">
    <property type="entry name" value="LAGLIDADG ENDONUCLEASE"/>
    <property type="match status" value="1"/>
</dbReference>
<dbReference type="InterPro" id="IPR027434">
    <property type="entry name" value="Homing_endonucl"/>
</dbReference>
<gene>
    <name evidence="2" type="ORF">HYFRA_00013631</name>
</gene>
<dbReference type="GO" id="GO:0005739">
    <property type="term" value="C:mitochondrion"/>
    <property type="evidence" value="ECO:0007669"/>
    <property type="project" value="UniProtKB-ARBA"/>
</dbReference>
<sequence>MDLRCTLRGFERNGGIKLGFNMQPGLHTKDLNLLCLFQEYLGDIGSIHIALRSPRNIVNYSIDSIEDLNKLILHLEKYPLLTKKAADFLLFKQAITLVNNKAHLTVEGLNQIVNIKASMNLGLSNMLKAEFTGYTPVERPVINSENVIIYPGFVSAEGNFDVRIPSTNSKLGYRVQLRFRITQHSRDTILMEKIVEYLGAGKIYKYSGGKSAISLTIVDFTDITNIILPFFNKNPIIGIKFYDYLD</sequence>
<dbReference type="GO" id="GO:0004519">
    <property type="term" value="F:endonuclease activity"/>
    <property type="evidence" value="ECO:0007669"/>
    <property type="project" value="InterPro"/>
</dbReference>
<proteinExistence type="predicted"/>
<dbReference type="AlphaFoldDB" id="A0A9N9LDW8"/>
<evidence type="ECO:0000313" key="3">
    <source>
        <dbReference type="Proteomes" id="UP000696280"/>
    </source>
</evidence>
<dbReference type="SUPFAM" id="SSF55608">
    <property type="entry name" value="Homing endonucleases"/>
    <property type="match status" value="2"/>
</dbReference>
<evidence type="ECO:0000313" key="2">
    <source>
        <dbReference type="EMBL" id="CAG8962400.1"/>
    </source>
</evidence>
<accession>A0A9N9LDW8</accession>